<evidence type="ECO:0000256" key="14">
    <source>
        <dbReference type="SAM" id="MobiDB-lite"/>
    </source>
</evidence>
<dbReference type="InterPro" id="IPR013517">
    <property type="entry name" value="FG-GAP"/>
</dbReference>
<dbReference type="InterPro" id="IPR000413">
    <property type="entry name" value="Integrin_alpha"/>
</dbReference>
<evidence type="ECO:0000256" key="11">
    <source>
        <dbReference type="ARBA" id="ARBA00023180"/>
    </source>
</evidence>
<evidence type="ECO:0008006" key="20">
    <source>
        <dbReference type="Google" id="ProtNLM"/>
    </source>
</evidence>
<dbReference type="PRINTS" id="PR01185">
    <property type="entry name" value="INTEGRINA"/>
</dbReference>
<dbReference type="EMBL" id="SGJD01000353">
    <property type="protein sequence ID" value="KAB0405538.1"/>
    <property type="molecule type" value="Genomic_DNA"/>
</dbReference>
<evidence type="ECO:0000313" key="19">
    <source>
        <dbReference type="Proteomes" id="UP000437017"/>
    </source>
</evidence>
<feature type="region of interest" description="Disordered" evidence="14">
    <location>
        <begin position="722"/>
        <end position="770"/>
    </location>
</feature>
<dbReference type="InterPro" id="IPR028994">
    <property type="entry name" value="Integrin_alpha_N"/>
</dbReference>
<evidence type="ECO:0000256" key="13">
    <source>
        <dbReference type="RuleBase" id="RU003762"/>
    </source>
</evidence>
<evidence type="ECO:0000313" key="18">
    <source>
        <dbReference type="EMBL" id="KAB0405538.1"/>
    </source>
</evidence>
<keyword evidence="3 13" id="KW-0812">Transmembrane</keyword>
<dbReference type="Gene3D" id="2.60.40.1460">
    <property type="entry name" value="Integrin domains. Chain A, domain 2"/>
    <property type="match status" value="2"/>
</dbReference>
<dbReference type="SUPFAM" id="SSF69318">
    <property type="entry name" value="Integrin alpha N-terminal domain"/>
    <property type="match status" value="2"/>
</dbReference>
<keyword evidence="11" id="KW-0325">Glycoprotein</keyword>
<dbReference type="GO" id="GO:0007229">
    <property type="term" value="P:integrin-mediated signaling pathway"/>
    <property type="evidence" value="ECO:0007669"/>
    <property type="project" value="UniProtKB-KW"/>
</dbReference>
<evidence type="ECO:0000256" key="2">
    <source>
        <dbReference type="ARBA" id="ARBA00008054"/>
    </source>
</evidence>
<dbReference type="GO" id="GO:0098609">
    <property type="term" value="P:cell-cell adhesion"/>
    <property type="evidence" value="ECO:0007669"/>
    <property type="project" value="TreeGrafter"/>
</dbReference>
<evidence type="ECO:0000256" key="3">
    <source>
        <dbReference type="ARBA" id="ARBA00022692"/>
    </source>
</evidence>
<proteinExistence type="inferred from homology"/>
<dbReference type="Gene3D" id="1.20.5.930">
    <property type="entry name" value="Bicelle-embedded integrin alpha(iib) transmembrane segment"/>
    <property type="match status" value="1"/>
</dbReference>
<dbReference type="InterPro" id="IPR048285">
    <property type="entry name" value="Integrin_alpha_Ig-like_2"/>
</dbReference>
<evidence type="ECO:0000256" key="12">
    <source>
        <dbReference type="PROSITE-ProRule" id="PRU00803"/>
    </source>
</evidence>
<organism evidence="18 19">
    <name type="scientific">Balaenoptera physalus</name>
    <name type="common">Fin whale</name>
    <name type="synonym">Balaena physalus</name>
    <dbReference type="NCBI Taxonomy" id="9770"/>
    <lineage>
        <taxon>Eukaryota</taxon>
        <taxon>Metazoa</taxon>
        <taxon>Chordata</taxon>
        <taxon>Craniata</taxon>
        <taxon>Vertebrata</taxon>
        <taxon>Euteleostomi</taxon>
        <taxon>Mammalia</taxon>
        <taxon>Eutheria</taxon>
        <taxon>Laurasiatheria</taxon>
        <taxon>Artiodactyla</taxon>
        <taxon>Whippomorpha</taxon>
        <taxon>Cetacea</taxon>
        <taxon>Mysticeti</taxon>
        <taxon>Balaenopteridae</taxon>
        <taxon>Balaenoptera</taxon>
    </lineage>
</organism>
<feature type="transmembrane region" description="Helical" evidence="13">
    <location>
        <begin position="868"/>
        <end position="890"/>
    </location>
</feature>
<feature type="repeat" description="FG-GAP" evidence="12">
    <location>
        <begin position="90"/>
        <end position="149"/>
    </location>
</feature>
<dbReference type="Pfam" id="PF20805">
    <property type="entry name" value="Integrin_A_Ig_2"/>
    <property type="match status" value="1"/>
</dbReference>
<evidence type="ECO:0000256" key="6">
    <source>
        <dbReference type="ARBA" id="ARBA00022889"/>
    </source>
</evidence>
<name>A0A6A1QBS0_BALPH</name>
<dbReference type="FunFam" id="2.60.40.1510:FF:000001">
    <property type="entry name" value="Integrin alpha V"/>
    <property type="match status" value="1"/>
</dbReference>
<dbReference type="Pfam" id="PF08441">
    <property type="entry name" value="Integrin_A_Ig_1"/>
    <property type="match status" value="2"/>
</dbReference>
<gene>
    <name evidence="18" type="ORF">E2I00_002691</name>
</gene>
<feature type="repeat" description="FG-GAP" evidence="12">
    <location>
        <begin position="338"/>
        <end position="397"/>
    </location>
</feature>
<dbReference type="InterPro" id="IPR032695">
    <property type="entry name" value="Integrin_dom_sf"/>
</dbReference>
<dbReference type="GO" id="GO:0033627">
    <property type="term" value="P:cell adhesion mediated by integrin"/>
    <property type="evidence" value="ECO:0007669"/>
    <property type="project" value="TreeGrafter"/>
</dbReference>
<feature type="domain" description="Integrin alpha second immunoglobulin-like" evidence="16">
    <location>
        <begin position="557"/>
        <end position="697"/>
    </location>
</feature>
<keyword evidence="19" id="KW-1185">Reference proteome</keyword>
<evidence type="ECO:0000256" key="10">
    <source>
        <dbReference type="ARBA" id="ARBA00023170"/>
    </source>
</evidence>
<keyword evidence="8 13" id="KW-0401">Integrin</keyword>
<dbReference type="SUPFAM" id="SSF69179">
    <property type="entry name" value="Integrin domains"/>
    <property type="match status" value="3"/>
</dbReference>
<evidence type="ECO:0000256" key="8">
    <source>
        <dbReference type="ARBA" id="ARBA00023037"/>
    </source>
</evidence>
<dbReference type="OrthoDB" id="5317514at2759"/>
<dbReference type="PROSITE" id="PS51470">
    <property type="entry name" value="FG_GAP"/>
    <property type="match status" value="3"/>
</dbReference>
<dbReference type="PANTHER" id="PTHR23220:SF73">
    <property type="entry name" value="INTEGRIN ALPHA-IIB"/>
    <property type="match status" value="1"/>
</dbReference>
<evidence type="ECO:0000259" key="15">
    <source>
        <dbReference type="Pfam" id="PF08441"/>
    </source>
</evidence>
<dbReference type="Gene3D" id="2.60.40.1510">
    <property type="entry name" value="ntegrin, alpha v. Chain A, domain 3"/>
    <property type="match status" value="1"/>
</dbReference>
<dbReference type="InterPro" id="IPR013649">
    <property type="entry name" value="Integrin_alpha_Ig-like_1"/>
</dbReference>
<reference evidence="18 19" key="1">
    <citation type="journal article" date="2019" name="PLoS ONE">
        <title>Genomic analyses reveal an absence of contemporary introgressive admixture between fin whales and blue whales, despite known hybrids.</title>
        <authorList>
            <person name="Westbury M.V."/>
            <person name="Petersen B."/>
            <person name="Lorenzen E.D."/>
        </authorList>
    </citation>
    <scope>NUCLEOTIDE SEQUENCE [LARGE SCALE GENOMIC DNA]</scope>
    <source>
        <strain evidence="18">FinWhale-01</strain>
    </source>
</reference>
<dbReference type="Proteomes" id="UP000437017">
    <property type="component" value="Unassembled WGS sequence"/>
</dbReference>
<comment type="caution">
    <text evidence="18">The sequence shown here is derived from an EMBL/GenBank/DDBJ whole genome shotgun (WGS) entry which is preliminary data.</text>
</comment>
<feature type="domain" description="Integrin alpha third immunoglobulin-like" evidence="17">
    <location>
        <begin position="762"/>
        <end position="848"/>
    </location>
</feature>
<dbReference type="GO" id="GO:0007160">
    <property type="term" value="P:cell-matrix adhesion"/>
    <property type="evidence" value="ECO:0007669"/>
    <property type="project" value="TreeGrafter"/>
</dbReference>
<dbReference type="GO" id="GO:0009897">
    <property type="term" value="C:external side of plasma membrane"/>
    <property type="evidence" value="ECO:0007669"/>
    <property type="project" value="TreeGrafter"/>
</dbReference>
<feature type="region of interest" description="Disordered" evidence="14">
    <location>
        <begin position="801"/>
        <end position="833"/>
    </location>
</feature>
<dbReference type="GO" id="GO:0008305">
    <property type="term" value="C:integrin complex"/>
    <property type="evidence" value="ECO:0007669"/>
    <property type="project" value="InterPro"/>
</dbReference>
<evidence type="ECO:0000259" key="17">
    <source>
        <dbReference type="Pfam" id="PF20806"/>
    </source>
</evidence>
<evidence type="ECO:0000256" key="5">
    <source>
        <dbReference type="ARBA" id="ARBA00022737"/>
    </source>
</evidence>
<comment type="subcellular location">
    <subcellularLocation>
        <location evidence="1 13">Membrane</location>
        <topology evidence="1 13">Single-pass type I membrane protein</topology>
    </subcellularLocation>
</comment>
<keyword evidence="5" id="KW-0677">Repeat</keyword>
<feature type="repeat" description="FG-GAP" evidence="12">
    <location>
        <begin position="400"/>
        <end position="461"/>
    </location>
</feature>
<feature type="compositionally biased region" description="Basic and acidic residues" evidence="14">
    <location>
        <begin position="722"/>
        <end position="739"/>
    </location>
</feature>
<protein>
    <recommendedName>
        <fullName evidence="20">Integrin alpha-2 domain-containing protein</fullName>
    </recommendedName>
</protein>
<feature type="domain" description="Integrin alpha first immunoglubulin-like" evidence="15">
    <location>
        <begin position="512"/>
        <end position="556"/>
    </location>
</feature>
<dbReference type="Gene3D" id="2.130.10.130">
    <property type="entry name" value="Integrin alpha, N-terminal"/>
    <property type="match status" value="2"/>
</dbReference>
<dbReference type="GO" id="GO:0001525">
    <property type="term" value="P:angiogenesis"/>
    <property type="evidence" value="ECO:0007669"/>
    <property type="project" value="TreeGrafter"/>
</dbReference>
<dbReference type="AlphaFoldDB" id="A0A6A1QBS0"/>
<evidence type="ECO:0000256" key="4">
    <source>
        <dbReference type="ARBA" id="ARBA00022729"/>
    </source>
</evidence>
<feature type="non-terminal residue" evidence="18">
    <location>
        <position position="891"/>
    </location>
</feature>
<dbReference type="InterPro" id="IPR013519">
    <property type="entry name" value="Int_alpha_beta-p"/>
</dbReference>
<accession>A0A6A1QBS0</accession>
<evidence type="ECO:0000259" key="16">
    <source>
        <dbReference type="Pfam" id="PF20805"/>
    </source>
</evidence>
<comment type="similarity">
    <text evidence="2 13">Belongs to the integrin alpha chain family.</text>
</comment>
<evidence type="ECO:0000256" key="1">
    <source>
        <dbReference type="ARBA" id="ARBA00004479"/>
    </source>
</evidence>
<evidence type="ECO:0000256" key="7">
    <source>
        <dbReference type="ARBA" id="ARBA00022989"/>
    </source>
</evidence>
<keyword evidence="7 13" id="KW-1133">Transmembrane helix</keyword>
<dbReference type="PANTHER" id="PTHR23220">
    <property type="entry name" value="INTEGRIN ALPHA"/>
    <property type="match status" value="1"/>
</dbReference>
<dbReference type="InterPro" id="IPR048286">
    <property type="entry name" value="Integrin_alpha_Ig-like_3"/>
</dbReference>
<keyword evidence="6 13" id="KW-0130">Cell adhesion</keyword>
<dbReference type="Pfam" id="PF20806">
    <property type="entry name" value="Integrin_A_Ig_3"/>
    <property type="match status" value="1"/>
</dbReference>
<dbReference type="SMART" id="SM00191">
    <property type="entry name" value="Int_alpha"/>
    <property type="match status" value="3"/>
</dbReference>
<dbReference type="GO" id="GO:0005178">
    <property type="term" value="F:integrin binding"/>
    <property type="evidence" value="ECO:0007669"/>
    <property type="project" value="TreeGrafter"/>
</dbReference>
<feature type="domain" description="Integrin alpha first immunoglubulin-like" evidence="15">
    <location>
        <begin position="446"/>
        <end position="498"/>
    </location>
</feature>
<dbReference type="Pfam" id="PF01839">
    <property type="entry name" value="FG-GAP"/>
    <property type="match status" value="1"/>
</dbReference>
<keyword evidence="4" id="KW-0732">Signal</keyword>
<keyword evidence="9 13" id="KW-0472">Membrane</keyword>
<evidence type="ECO:0000256" key="9">
    <source>
        <dbReference type="ARBA" id="ARBA00023136"/>
    </source>
</evidence>
<keyword evidence="10 13" id="KW-0675">Receptor</keyword>
<dbReference type="Gene3D" id="2.60.40.1530">
    <property type="entry name" value="ntegrin, alpha v. Chain A, domain 4"/>
    <property type="match status" value="1"/>
</dbReference>
<feature type="non-terminal residue" evidence="18">
    <location>
        <position position="1"/>
    </location>
</feature>
<sequence length="891" mass="96912">SGLTPFLAILETIWVQDLEPFTLPTTQQTSCGGTERKRKELTHSCLGGCGRRKMARALCPLHALWLLEWVQLLLGPGAAPPTWALNLDPVRLTFYTGPNGSYFGFSLDFYKDSHGSVSIVVGAPRTLGLSQEETGGVFLCPWKAEGDQCTSLPFDLNDETRSVGTQTFQTFKARQGLGASVVSWSDIVVACAPWQHWNVLEKAEEAEKTPVGGCFVAQLQNGGRAEYSPCRANIMSRVYERNYFSGDKRYCEAGFSSVVTQASWGVGAWGPWRLLFPRYVPIRTPPSLLSAWSTSTATGVTLAPPFEASQHSKCHRRVCLRCPYLELDPGSGPHALGAPSLLLTGTQLYGRFGSAIAPLGDLNRDGYNDVAVAAPYGGPSGRGQVLVFLGQSEGLNSHPSQVLDSPFPTGSGFGFSLRGATDIDDNGYPDLLVGAYGANKVVVYRAQPVVMATVQLLVQDSLNPAVKNCVLPQTETPVSCFNIQMCVGATGHNVPKKLREWHHGDRREDEADFRDKLSPIVLSFNVSLQPEKDGLAPALMLHGDTHIQEQTRIILDCGEDDLCVPQLQLTASVTGSPLLIGADNVLELQMEAANEGEGAYEAELAVHLPPGTHYMRALSNIEGFERIICNQKRENETKVVLCELGNPMKRNAQIGITMLVSVGNLEEAGEHVSFRLQIRSKNSQNPNSEMVMLDVPVRAEAHVELRGNSFPASLVVAAEEGKREKSSDSWGPKVEHTYESGRAPGAGLGAEPPNILPPPPRQLHNNGPGAVNGLRLNLHLPGQSQPSDLLYVLDIQPRGGLQCSPQPSPNPLKLDWGLPTSSPSPAHHKRDRRQALLPEQEQPSRLQGPVFVVQTQLLRVLEERGIPIWWVLVGVLGGLLLLTFLVLAMWK</sequence>